<evidence type="ECO:0000313" key="2">
    <source>
        <dbReference type="EMBL" id="KAH3852734.1"/>
    </source>
</evidence>
<dbReference type="AlphaFoldDB" id="A0A9D4R2P3"/>
<comment type="caution">
    <text evidence="2">The sequence shown here is derived from an EMBL/GenBank/DDBJ whole genome shotgun (WGS) entry which is preliminary data.</text>
</comment>
<feature type="compositionally biased region" description="Polar residues" evidence="1">
    <location>
        <begin position="22"/>
        <end position="39"/>
    </location>
</feature>
<proteinExistence type="predicted"/>
<protein>
    <submittedName>
        <fullName evidence="2">Uncharacterized protein</fullName>
    </submittedName>
</protein>
<sequence length="486" mass="54656">MKSLAKRVKNFFKKENCGHTLNSSLDLQDPSDTMSSSGGRENRPIPSLPTPKWLHPRPSRLSHRHAACWLRKHKATLDSLLNVLETYPSLLYQETCWNLRRFVESRQLVCRGYQAAKSPNRRMGAQTDTTLPKIFVSHADNDVIDKNKTSTRLPIRICGDVDNDKWHRLIVNLSCKFSIICHPAGDINGACANEIDELKMGVFVFLLDSKSFASEECRKMLSKAIAANMSIVFVRDMEFEINESENESDVFKYTEHENDLKETFTEEKTFPLVQSARSSRLRTSNLLSPVMVFSAEQQRRNVSTLPYVSPSGSRSQSYPGTPAPASNWVASDPENIDIDQVLCEEYGLALTYHQMYHGACMNRIISVIESKFHMGRESRASVHSQFSAYASSDSAFSESFQSPVISHDVERTGRARPESVSSMDSCASDTVYLVAHANGEPVVMRVKDADSATALPDSPSIDSFGFQDVDLSKRINELDFYDESEF</sequence>
<name>A0A9D4R2P3_DREPO</name>
<organism evidence="2 3">
    <name type="scientific">Dreissena polymorpha</name>
    <name type="common">Zebra mussel</name>
    <name type="synonym">Mytilus polymorpha</name>
    <dbReference type="NCBI Taxonomy" id="45954"/>
    <lineage>
        <taxon>Eukaryota</taxon>
        <taxon>Metazoa</taxon>
        <taxon>Spiralia</taxon>
        <taxon>Lophotrochozoa</taxon>
        <taxon>Mollusca</taxon>
        <taxon>Bivalvia</taxon>
        <taxon>Autobranchia</taxon>
        <taxon>Heteroconchia</taxon>
        <taxon>Euheterodonta</taxon>
        <taxon>Imparidentia</taxon>
        <taxon>Neoheterodontei</taxon>
        <taxon>Myida</taxon>
        <taxon>Dreissenoidea</taxon>
        <taxon>Dreissenidae</taxon>
        <taxon>Dreissena</taxon>
    </lineage>
</organism>
<evidence type="ECO:0000313" key="3">
    <source>
        <dbReference type="Proteomes" id="UP000828390"/>
    </source>
</evidence>
<reference evidence="2" key="1">
    <citation type="journal article" date="2019" name="bioRxiv">
        <title>The Genome of the Zebra Mussel, Dreissena polymorpha: A Resource for Invasive Species Research.</title>
        <authorList>
            <person name="McCartney M.A."/>
            <person name="Auch B."/>
            <person name="Kono T."/>
            <person name="Mallez S."/>
            <person name="Zhang Y."/>
            <person name="Obille A."/>
            <person name="Becker A."/>
            <person name="Abrahante J.E."/>
            <person name="Garbe J."/>
            <person name="Badalamenti J.P."/>
            <person name="Herman A."/>
            <person name="Mangelson H."/>
            <person name="Liachko I."/>
            <person name="Sullivan S."/>
            <person name="Sone E.D."/>
            <person name="Koren S."/>
            <person name="Silverstein K.A.T."/>
            <person name="Beckman K.B."/>
            <person name="Gohl D.M."/>
        </authorList>
    </citation>
    <scope>NUCLEOTIDE SEQUENCE</scope>
    <source>
        <strain evidence="2">Duluth1</strain>
        <tissue evidence="2">Whole animal</tissue>
    </source>
</reference>
<gene>
    <name evidence="2" type="ORF">DPMN_095251</name>
</gene>
<dbReference type="EMBL" id="JAIWYP010000003">
    <property type="protein sequence ID" value="KAH3852734.1"/>
    <property type="molecule type" value="Genomic_DNA"/>
</dbReference>
<feature type="region of interest" description="Disordered" evidence="1">
    <location>
        <begin position="22"/>
        <end position="58"/>
    </location>
</feature>
<dbReference type="Proteomes" id="UP000828390">
    <property type="component" value="Unassembled WGS sequence"/>
</dbReference>
<reference evidence="2" key="2">
    <citation type="submission" date="2020-11" db="EMBL/GenBank/DDBJ databases">
        <authorList>
            <person name="McCartney M.A."/>
            <person name="Auch B."/>
            <person name="Kono T."/>
            <person name="Mallez S."/>
            <person name="Becker A."/>
            <person name="Gohl D.M."/>
            <person name="Silverstein K.A.T."/>
            <person name="Koren S."/>
            <person name="Bechman K.B."/>
            <person name="Herman A."/>
            <person name="Abrahante J.E."/>
            <person name="Garbe J."/>
        </authorList>
    </citation>
    <scope>NUCLEOTIDE SEQUENCE</scope>
    <source>
        <strain evidence="2">Duluth1</strain>
        <tissue evidence="2">Whole animal</tissue>
    </source>
</reference>
<accession>A0A9D4R2P3</accession>
<keyword evidence="3" id="KW-1185">Reference proteome</keyword>
<dbReference type="OrthoDB" id="6160695at2759"/>
<evidence type="ECO:0000256" key="1">
    <source>
        <dbReference type="SAM" id="MobiDB-lite"/>
    </source>
</evidence>